<dbReference type="Gene3D" id="3.30.200.20">
    <property type="entry name" value="Phosphorylase Kinase, domain 1"/>
    <property type="match status" value="1"/>
</dbReference>
<evidence type="ECO:0000256" key="8">
    <source>
        <dbReference type="ARBA" id="ARBA00048679"/>
    </source>
</evidence>
<keyword evidence="6 9" id="KW-0067">ATP-binding</keyword>
<dbReference type="PROSITE" id="PS50011">
    <property type="entry name" value="PROTEIN_KINASE_DOM"/>
    <property type="match status" value="1"/>
</dbReference>
<dbReference type="EC" id="2.7.11.1" evidence="1"/>
<organism evidence="11 12">
    <name type="scientific">Streblomastix strix</name>
    <dbReference type="NCBI Taxonomy" id="222440"/>
    <lineage>
        <taxon>Eukaryota</taxon>
        <taxon>Metamonada</taxon>
        <taxon>Preaxostyla</taxon>
        <taxon>Oxymonadida</taxon>
        <taxon>Streblomastigidae</taxon>
        <taxon>Streblomastix</taxon>
    </lineage>
</organism>
<evidence type="ECO:0000256" key="2">
    <source>
        <dbReference type="ARBA" id="ARBA00022527"/>
    </source>
</evidence>
<dbReference type="Proteomes" id="UP000324800">
    <property type="component" value="Unassembled WGS sequence"/>
</dbReference>
<protein>
    <recommendedName>
        <fullName evidence="1">non-specific serine/threonine protein kinase</fullName>
        <ecNumber evidence="1">2.7.11.1</ecNumber>
    </recommendedName>
</protein>
<dbReference type="FunFam" id="3.30.200.20:FF:000315">
    <property type="entry name" value="Calcium-dependent protein kinase 3"/>
    <property type="match status" value="1"/>
</dbReference>
<dbReference type="Pfam" id="PF00069">
    <property type="entry name" value="Pkinase"/>
    <property type="match status" value="1"/>
</dbReference>
<evidence type="ECO:0000256" key="6">
    <source>
        <dbReference type="ARBA" id="ARBA00022840"/>
    </source>
</evidence>
<dbReference type="AlphaFoldDB" id="A0A5J4U8K5"/>
<accession>A0A5J4U8K5</accession>
<keyword evidence="5" id="KW-0418">Kinase</keyword>
<evidence type="ECO:0000256" key="5">
    <source>
        <dbReference type="ARBA" id="ARBA00022777"/>
    </source>
</evidence>
<evidence type="ECO:0000313" key="11">
    <source>
        <dbReference type="EMBL" id="KAA6366678.1"/>
    </source>
</evidence>
<sequence>MDAKLPKLFKGAPSNLAANYDVLEFLGEGSFAKVKKGKNKKTGQFVAIKFIKKSNVIKDPYQIESLFNEINIMKNMNHPGIIRLFEVYELDDKLCLVMELVTGGFAIYQTKLVIAGAIQNVMLNN</sequence>
<evidence type="ECO:0000256" key="3">
    <source>
        <dbReference type="ARBA" id="ARBA00022679"/>
    </source>
</evidence>
<dbReference type="GO" id="GO:0005524">
    <property type="term" value="F:ATP binding"/>
    <property type="evidence" value="ECO:0007669"/>
    <property type="project" value="UniProtKB-UniRule"/>
</dbReference>
<keyword evidence="3" id="KW-0808">Transferase</keyword>
<dbReference type="InterPro" id="IPR000719">
    <property type="entry name" value="Prot_kinase_dom"/>
</dbReference>
<keyword evidence="4 9" id="KW-0547">Nucleotide-binding</keyword>
<evidence type="ECO:0000259" key="10">
    <source>
        <dbReference type="PROSITE" id="PS50011"/>
    </source>
</evidence>
<evidence type="ECO:0000256" key="9">
    <source>
        <dbReference type="PROSITE-ProRule" id="PRU10141"/>
    </source>
</evidence>
<reference evidence="11 12" key="1">
    <citation type="submission" date="2019-03" db="EMBL/GenBank/DDBJ databases">
        <title>Single cell metagenomics reveals metabolic interactions within the superorganism composed of flagellate Streblomastix strix and complex community of Bacteroidetes bacteria on its surface.</title>
        <authorList>
            <person name="Treitli S.C."/>
            <person name="Kolisko M."/>
            <person name="Husnik F."/>
            <person name="Keeling P."/>
            <person name="Hampl V."/>
        </authorList>
    </citation>
    <scope>NUCLEOTIDE SEQUENCE [LARGE SCALE GENOMIC DNA]</scope>
    <source>
        <strain evidence="11">ST1C</strain>
    </source>
</reference>
<dbReference type="InterPro" id="IPR011009">
    <property type="entry name" value="Kinase-like_dom_sf"/>
</dbReference>
<comment type="catalytic activity">
    <reaction evidence="8">
        <text>L-seryl-[protein] + ATP = O-phospho-L-seryl-[protein] + ADP + H(+)</text>
        <dbReference type="Rhea" id="RHEA:17989"/>
        <dbReference type="Rhea" id="RHEA-COMP:9863"/>
        <dbReference type="Rhea" id="RHEA-COMP:11604"/>
        <dbReference type="ChEBI" id="CHEBI:15378"/>
        <dbReference type="ChEBI" id="CHEBI:29999"/>
        <dbReference type="ChEBI" id="CHEBI:30616"/>
        <dbReference type="ChEBI" id="CHEBI:83421"/>
        <dbReference type="ChEBI" id="CHEBI:456216"/>
        <dbReference type="EC" id="2.7.11.1"/>
    </reaction>
</comment>
<dbReference type="GO" id="GO:0004674">
    <property type="term" value="F:protein serine/threonine kinase activity"/>
    <property type="evidence" value="ECO:0007669"/>
    <property type="project" value="UniProtKB-KW"/>
</dbReference>
<gene>
    <name evidence="11" type="ORF">EZS28_037795</name>
</gene>
<comment type="caution">
    <text evidence="11">The sequence shown here is derived from an EMBL/GenBank/DDBJ whole genome shotgun (WGS) entry which is preliminary data.</text>
</comment>
<name>A0A5J4U8K5_9EUKA</name>
<proteinExistence type="predicted"/>
<dbReference type="OrthoDB" id="942095at2759"/>
<dbReference type="PANTHER" id="PTHR22983">
    <property type="entry name" value="PROTEIN KINASE RELATED"/>
    <property type="match status" value="1"/>
</dbReference>
<evidence type="ECO:0000256" key="4">
    <source>
        <dbReference type="ARBA" id="ARBA00022741"/>
    </source>
</evidence>
<evidence type="ECO:0000256" key="1">
    <source>
        <dbReference type="ARBA" id="ARBA00012513"/>
    </source>
</evidence>
<dbReference type="PROSITE" id="PS00107">
    <property type="entry name" value="PROTEIN_KINASE_ATP"/>
    <property type="match status" value="1"/>
</dbReference>
<keyword evidence="2" id="KW-0723">Serine/threonine-protein kinase</keyword>
<comment type="catalytic activity">
    <reaction evidence="7">
        <text>L-threonyl-[protein] + ATP = O-phospho-L-threonyl-[protein] + ADP + H(+)</text>
        <dbReference type="Rhea" id="RHEA:46608"/>
        <dbReference type="Rhea" id="RHEA-COMP:11060"/>
        <dbReference type="Rhea" id="RHEA-COMP:11605"/>
        <dbReference type="ChEBI" id="CHEBI:15378"/>
        <dbReference type="ChEBI" id="CHEBI:30013"/>
        <dbReference type="ChEBI" id="CHEBI:30616"/>
        <dbReference type="ChEBI" id="CHEBI:61977"/>
        <dbReference type="ChEBI" id="CHEBI:456216"/>
        <dbReference type="EC" id="2.7.11.1"/>
    </reaction>
</comment>
<dbReference type="PANTHER" id="PTHR22983:SF6">
    <property type="entry name" value="SERINE_THREONINE-PROTEIN KINASE 36"/>
    <property type="match status" value="1"/>
</dbReference>
<evidence type="ECO:0000313" key="12">
    <source>
        <dbReference type="Proteomes" id="UP000324800"/>
    </source>
</evidence>
<dbReference type="SUPFAM" id="SSF56112">
    <property type="entry name" value="Protein kinase-like (PK-like)"/>
    <property type="match status" value="1"/>
</dbReference>
<dbReference type="GO" id="GO:0005737">
    <property type="term" value="C:cytoplasm"/>
    <property type="evidence" value="ECO:0007669"/>
    <property type="project" value="UniProtKB-ARBA"/>
</dbReference>
<dbReference type="SMART" id="SM00220">
    <property type="entry name" value="S_TKc"/>
    <property type="match status" value="1"/>
</dbReference>
<dbReference type="InterPro" id="IPR017441">
    <property type="entry name" value="Protein_kinase_ATP_BS"/>
</dbReference>
<feature type="domain" description="Protein kinase" evidence="10">
    <location>
        <begin position="20"/>
        <end position="125"/>
    </location>
</feature>
<feature type="binding site" evidence="9">
    <location>
        <position position="53"/>
    </location>
    <ligand>
        <name>ATP</name>
        <dbReference type="ChEBI" id="CHEBI:30616"/>
    </ligand>
</feature>
<dbReference type="EMBL" id="SNRW01019115">
    <property type="protein sequence ID" value="KAA6366678.1"/>
    <property type="molecule type" value="Genomic_DNA"/>
</dbReference>
<evidence type="ECO:0000256" key="7">
    <source>
        <dbReference type="ARBA" id="ARBA00047899"/>
    </source>
</evidence>